<dbReference type="AlphaFoldDB" id="A0A498J2D0"/>
<evidence type="ECO:0000256" key="1">
    <source>
        <dbReference type="ARBA" id="ARBA00004123"/>
    </source>
</evidence>
<dbReference type="CDD" id="cd10567">
    <property type="entry name" value="SWIB-MDM2_like"/>
    <property type="match status" value="1"/>
</dbReference>
<protein>
    <submittedName>
        <fullName evidence="8">Uncharacterized protein</fullName>
    </submittedName>
</protein>
<feature type="compositionally biased region" description="Acidic residues" evidence="5">
    <location>
        <begin position="61"/>
        <end position="72"/>
    </location>
</feature>
<dbReference type="Gene3D" id="1.10.10.60">
    <property type="entry name" value="Homeodomain-like"/>
    <property type="match status" value="1"/>
</dbReference>
<dbReference type="PROSITE" id="PS51925">
    <property type="entry name" value="SWIB_MDM2"/>
    <property type="match status" value="1"/>
</dbReference>
<dbReference type="SUPFAM" id="SSF109715">
    <property type="entry name" value="DEK C-terminal domain"/>
    <property type="match status" value="1"/>
</dbReference>
<evidence type="ECO:0000256" key="3">
    <source>
        <dbReference type="ARBA" id="ARBA00023163"/>
    </source>
</evidence>
<evidence type="ECO:0000256" key="2">
    <source>
        <dbReference type="ARBA" id="ARBA00023015"/>
    </source>
</evidence>
<dbReference type="FunFam" id="1.10.245.10:FF:000004">
    <property type="entry name" value="Upstream activation factor subunit"/>
    <property type="match status" value="1"/>
</dbReference>
<gene>
    <name evidence="8" type="ORF">DVH24_042213</name>
</gene>
<dbReference type="SMART" id="SM00151">
    <property type="entry name" value="SWIB"/>
    <property type="match status" value="1"/>
</dbReference>
<dbReference type="Proteomes" id="UP000290289">
    <property type="component" value="Chromosome 10"/>
</dbReference>
<feature type="compositionally biased region" description="Basic residues" evidence="5">
    <location>
        <begin position="196"/>
        <end position="207"/>
    </location>
</feature>
<evidence type="ECO:0000256" key="5">
    <source>
        <dbReference type="SAM" id="MobiDB-lite"/>
    </source>
</evidence>
<accession>A0A498J2D0</accession>
<feature type="region of interest" description="Disordered" evidence="5">
    <location>
        <begin position="56"/>
        <end position="109"/>
    </location>
</feature>
<comment type="caution">
    <text evidence="8">The sequence shown here is derived from an EMBL/GenBank/DDBJ whole genome shotgun (WGS) entry which is preliminary data.</text>
</comment>
<evidence type="ECO:0000313" key="9">
    <source>
        <dbReference type="Proteomes" id="UP000290289"/>
    </source>
</evidence>
<dbReference type="Pfam" id="PF02201">
    <property type="entry name" value="SWIB"/>
    <property type="match status" value="1"/>
</dbReference>
<dbReference type="GO" id="GO:0001181">
    <property type="term" value="F:RNA polymerase I general transcription initiation factor activity"/>
    <property type="evidence" value="ECO:0007669"/>
    <property type="project" value="UniProtKB-ARBA"/>
</dbReference>
<keyword evidence="4" id="KW-0539">Nucleus</keyword>
<feature type="domain" description="DEK-C" evidence="7">
    <location>
        <begin position="1"/>
        <end position="56"/>
    </location>
</feature>
<dbReference type="PANTHER" id="PTHR13844">
    <property type="entry name" value="SWI/SNF-RELATED MATRIX-ASSOCIATED ACTIN-DEPENDENT REGULATOR OF CHROMATIN SUBFAMILY D"/>
    <property type="match status" value="1"/>
</dbReference>
<dbReference type="GO" id="GO:0000500">
    <property type="term" value="C:RNA polymerase I upstream activating factor complex"/>
    <property type="evidence" value="ECO:0007669"/>
    <property type="project" value="UniProtKB-ARBA"/>
</dbReference>
<evidence type="ECO:0000313" key="8">
    <source>
        <dbReference type="EMBL" id="RXH88142.1"/>
    </source>
</evidence>
<keyword evidence="3" id="KW-0804">Transcription</keyword>
<dbReference type="InterPro" id="IPR019835">
    <property type="entry name" value="SWIB_domain"/>
</dbReference>
<dbReference type="InterPro" id="IPR036885">
    <property type="entry name" value="SWIB_MDM2_dom_sf"/>
</dbReference>
<dbReference type="Pfam" id="PF08766">
    <property type="entry name" value="DEK_C"/>
    <property type="match status" value="1"/>
</dbReference>
<dbReference type="InterPro" id="IPR003121">
    <property type="entry name" value="SWIB_MDM2_domain"/>
</dbReference>
<dbReference type="EMBL" id="RDQH01000336">
    <property type="protein sequence ID" value="RXH88142.1"/>
    <property type="molecule type" value="Genomic_DNA"/>
</dbReference>
<keyword evidence="9" id="KW-1185">Reference proteome</keyword>
<feature type="region of interest" description="Disordered" evidence="5">
    <location>
        <begin position="304"/>
        <end position="323"/>
    </location>
</feature>
<feature type="compositionally biased region" description="Acidic residues" evidence="5">
    <location>
        <begin position="86"/>
        <end position="96"/>
    </location>
</feature>
<evidence type="ECO:0000259" key="7">
    <source>
        <dbReference type="PROSITE" id="PS51998"/>
    </source>
</evidence>
<feature type="region of interest" description="Disordered" evidence="5">
    <location>
        <begin position="154"/>
        <end position="217"/>
    </location>
</feature>
<dbReference type="STRING" id="3750.A0A498J2D0"/>
<feature type="compositionally biased region" description="Basic and acidic residues" evidence="5">
    <location>
        <begin position="304"/>
        <end position="314"/>
    </location>
</feature>
<dbReference type="SUPFAM" id="SSF47592">
    <property type="entry name" value="SWIB/MDM2 domain"/>
    <property type="match status" value="1"/>
</dbReference>
<comment type="subcellular location">
    <subcellularLocation>
        <location evidence="1">Nucleus</location>
    </subcellularLocation>
</comment>
<keyword evidence="2" id="KW-0805">Transcription regulation</keyword>
<name>A0A498J2D0_MALDO</name>
<dbReference type="PROSITE" id="PS51998">
    <property type="entry name" value="DEK_C"/>
    <property type="match status" value="1"/>
</dbReference>
<organism evidence="8 9">
    <name type="scientific">Malus domestica</name>
    <name type="common">Apple</name>
    <name type="synonym">Pyrus malus</name>
    <dbReference type="NCBI Taxonomy" id="3750"/>
    <lineage>
        <taxon>Eukaryota</taxon>
        <taxon>Viridiplantae</taxon>
        <taxon>Streptophyta</taxon>
        <taxon>Embryophyta</taxon>
        <taxon>Tracheophyta</taxon>
        <taxon>Spermatophyta</taxon>
        <taxon>Magnoliopsida</taxon>
        <taxon>eudicotyledons</taxon>
        <taxon>Gunneridae</taxon>
        <taxon>Pentapetalae</taxon>
        <taxon>rosids</taxon>
        <taxon>fabids</taxon>
        <taxon>Rosales</taxon>
        <taxon>Rosaceae</taxon>
        <taxon>Amygdaloideae</taxon>
        <taxon>Maleae</taxon>
        <taxon>Malus</taxon>
    </lineage>
</organism>
<feature type="domain" description="DM2" evidence="6">
    <location>
        <begin position="222"/>
        <end position="299"/>
    </location>
</feature>
<proteinExistence type="predicted"/>
<sequence>MVSDSELLTRLREILGTSDLDTATAGSVRRQLEADFGVDLSDRKKFIRDQIDIYLETQTEPQDEEAEQEVGEASENAKQNDHVKEEDEEEEEEEGEEKGSKRKRRKTVDKGVVKRGGFNKICSLSPQLQEFVGEPEMARTEVLSKHIWPLSGEDEPVKKKKKVEESDHSVSEGSNVAEQEEEEVEENEEVEVERGGRRKESKKRSRSTKVDKEVKKRGGGGGFTKLCSLSPELQKFTGVSALARTEVVKKLWIYIRENNLQDPKNKRDIICDESLRALFDVDCINMFQMNKALSKHILPLNEEARDDASQKENQSEEEEEEGEINKFRSSVYRTLLGCKIIVHLGIHSTSCMLDPTDKQSTICDDKLKELYEVDSSIGFSISEDAILLYGRVDGSMVELEPHFEKTSSAFRVIEIEVLSLHALG</sequence>
<evidence type="ECO:0000256" key="4">
    <source>
        <dbReference type="ARBA" id="ARBA00023242"/>
    </source>
</evidence>
<reference evidence="8 9" key="1">
    <citation type="submission" date="2018-10" db="EMBL/GenBank/DDBJ databases">
        <title>A high-quality apple genome assembly.</title>
        <authorList>
            <person name="Hu J."/>
        </authorList>
    </citation>
    <scope>NUCLEOTIDE SEQUENCE [LARGE SCALE GENOMIC DNA]</scope>
    <source>
        <strain evidence="9">cv. HFTH1</strain>
        <tissue evidence="8">Young leaf</tissue>
    </source>
</reference>
<dbReference type="Gene3D" id="1.10.245.10">
    <property type="entry name" value="SWIB/MDM2 domain"/>
    <property type="match status" value="1"/>
</dbReference>
<dbReference type="InterPro" id="IPR014876">
    <property type="entry name" value="DEK_C"/>
</dbReference>
<evidence type="ECO:0000259" key="6">
    <source>
        <dbReference type="PROSITE" id="PS51925"/>
    </source>
</evidence>
<feature type="compositionally biased region" description="Acidic residues" evidence="5">
    <location>
        <begin position="178"/>
        <end position="191"/>
    </location>
</feature>